<accession>A0A0D6Q224</accession>
<dbReference type="RefSeq" id="WP_239648368.1">
    <property type="nucleotide sequence ID" value="NZ_BANI01000097.1"/>
</dbReference>
<comment type="caution">
    <text evidence="1">The sequence shown here is derived from an EMBL/GenBank/DDBJ whole genome shotgun (WGS) entry which is preliminary data.</text>
</comment>
<dbReference type="Proteomes" id="UP000032675">
    <property type="component" value="Unassembled WGS sequence"/>
</dbReference>
<proteinExistence type="predicted"/>
<gene>
    <name evidence="1" type="ORF">Geu3261_0111_009</name>
</gene>
<name>A0A0D6Q224_KOMEU</name>
<protein>
    <submittedName>
        <fullName evidence="1">Polysaccharide biosynthesis protein TviE</fullName>
    </submittedName>
</protein>
<evidence type="ECO:0000313" key="1">
    <source>
        <dbReference type="EMBL" id="GAN96811.1"/>
    </source>
</evidence>
<evidence type="ECO:0000313" key="2">
    <source>
        <dbReference type="Proteomes" id="UP000032675"/>
    </source>
</evidence>
<sequence>MLYQTLLSAPGIVLTANSRFAARCYATWLGIDEACVRVIYNGVQPLADTPRGDSAVFMADFDVQVPATHTIGTVMRPADGAVPGGTGAADAWCIRADAPCLHASGSAGWLRNGAGGCGRRWRPVAT</sequence>
<dbReference type="AlphaFoldDB" id="A0A0D6Q224"/>
<reference evidence="1 2" key="1">
    <citation type="submission" date="2012-11" db="EMBL/GenBank/DDBJ databases">
        <title>Whole genome sequence of Gluconacetobacter europaeus NBRC3261.</title>
        <authorList>
            <person name="Azuma Y."/>
            <person name="Higashiura N."/>
            <person name="Hirakawa H."/>
            <person name="Matsushita K."/>
        </authorList>
    </citation>
    <scope>NUCLEOTIDE SEQUENCE [LARGE SCALE GENOMIC DNA]</scope>
    <source>
        <strain evidence="1 2">NBRC 3261</strain>
    </source>
</reference>
<organism evidence="1 2">
    <name type="scientific">Komagataeibacter europaeus NBRC 3261</name>
    <dbReference type="NCBI Taxonomy" id="1234669"/>
    <lineage>
        <taxon>Bacteria</taxon>
        <taxon>Pseudomonadati</taxon>
        <taxon>Pseudomonadota</taxon>
        <taxon>Alphaproteobacteria</taxon>
        <taxon>Acetobacterales</taxon>
        <taxon>Acetobacteraceae</taxon>
        <taxon>Komagataeibacter</taxon>
    </lineage>
</organism>
<dbReference type="EMBL" id="BANI01000097">
    <property type="protein sequence ID" value="GAN96811.1"/>
    <property type="molecule type" value="Genomic_DNA"/>
</dbReference>